<proteinExistence type="predicted"/>
<sequence length="43" mass="5049">MKKAMKLNKTVLKAIMEVTKAEVEKDSYVWRCGAIYHQPKRPK</sequence>
<dbReference type="OrthoDB" id="2063402at2"/>
<protein>
    <submittedName>
        <fullName evidence="1">Cyclic lactone autoinducer peptide</fullName>
    </submittedName>
</protein>
<comment type="caution">
    <text evidence="1">The sequence shown here is derived from an EMBL/GenBank/DDBJ whole genome shotgun (WGS) entry which is preliminary data.</text>
</comment>
<reference evidence="1 2" key="1">
    <citation type="submission" date="2019-09" db="EMBL/GenBank/DDBJ databases">
        <authorList>
            <person name="Valk L.C."/>
        </authorList>
    </citation>
    <scope>NUCLEOTIDE SEQUENCE [LARGE SCALE GENOMIC DNA]</scope>
    <source>
        <strain evidence="1">GalUA</strain>
    </source>
</reference>
<organism evidence="1 2">
    <name type="scientific">Candidatus Galacturonatibacter soehngenii</name>
    <dbReference type="NCBI Taxonomy" id="2307010"/>
    <lineage>
        <taxon>Bacteria</taxon>
        <taxon>Bacillati</taxon>
        <taxon>Bacillota</taxon>
        <taxon>Clostridia</taxon>
        <taxon>Lachnospirales</taxon>
        <taxon>Lachnospiraceae</taxon>
        <taxon>Candidatus Galacturonatibacter</taxon>
    </lineage>
</organism>
<keyword evidence="2" id="KW-1185">Reference proteome</keyword>
<dbReference type="Proteomes" id="UP000461768">
    <property type="component" value="Unassembled WGS sequence"/>
</dbReference>
<name>A0A7V7QKV0_9FIRM</name>
<dbReference type="AlphaFoldDB" id="A0A7V7QKV0"/>
<gene>
    <name evidence="1" type="ORF">F7O84_13110</name>
</gene>
<reference evidence="1 2" key="2">
    <citation type="submission" date="2020-02" db="EMBL/GenBank/DDBJ databases">
        <title>Candidatus Galacturonibacter soehngenii shows hetero-acetogenic catabolism of galacturonic acid but lacks a canonical carbon monoxide dehydrogenase/acetyl-CoA synthase complex.</title>
        <authorList>
            <person name="Diender M."/>
            <person name="Stouten G.R."/>
            <person name="Petersen J.F."/>
            <person name="Nielsen P.H."/>
            <person name="Dueholm M.S."/>
            <person name="Pronk J.T."/>
            <person name="Van Loosdrecht M.C.M."/>
        </authorList>
    </citation>
    <scope>NUCLEOTIDE SEQUENCE [LARGE SCALE GENOMIC DNA]</scope>
    <source>
        <strain evidence="1">GalUA</strain>
    </source>
</reference>
<accession>A0A7V7QKV0</accession>
<evidence type="ECO:0000313" key="1">
    <source>
        <dbReference type="EMBL" id="KAB1438474.1"/>
    </source>
</evidence>
<dbReference type="EMBL" id="WAGX01000005">
    <property type="protein sequence ID" value="KAB1438474.1"/>
    <property type="molecule type" value="Genomic_DNA"/>
</dbReference>
<evidence type="ECO:0000313" key="2">
    <source>
        <dbReference type="Proteomes" id="UP000461768"/>
    </source>
</evidence>
<dbReference type="RefSeq" id="WP_151145973.1">
    <property type="nucleotide sequence ID" value="NZ_WAGX01000005.1"/>
</dbReference>